<dbReference type="InterPro" id="IPR011081">
    <property type="entry name" value="Big_4"/>
</dbReference>
<dbReference type="GO" id="GO:0005975">
    <property type="term" value="P:carbohydrate metabolic process"/>
    <property type="evidence" value="ECO:0007669"/>
    <property type="project" value="InterPro"/>
</dbReference>
<dbReference type="InterPro" id="IPR012341">
    <property type="entry name" value="6hp_glycosidase-like_sf"/>
</dbReference>
<dbReference type="Pfam" id="PF22422">
    <property type="entry name" value="MGH1-like_GH"/>
    <property type="match status" value="1"/>
</dbReference>
<accession>A0A919KB29</accession>
<dbReference type="InterPro" id="IPR054491">
    <property type="entry name" value="MGH1-like_GH"/>
</dbReference>
<dbReference type="InterPro" id="IPR008928">
    <property type="entry name" value="6-hairpin_glycosidase_sf"/>
</dbReference>
<dbReference type="InterPro" id="IPR008979">
    <property type="entry name" value="Galactose-bd-like_sf"/>
</dbReference>
<name>A0A919KB29_9ACTN</name>
<feature type="region of interest" description="Disordered" evidence="1">
    <location>
        <begin position="957"/>
        <end position="978"/>
    </location>
</feature>
<comment type="caution">
    <text evidence="4">The sequence shown here is derived from an EMBL/GenBank/DDBJ whole genome shotgun (WGS) entry which is preliminary data.</text>
</comment>
<evidence type="ECO:0000256" key="2">
    <source>
        <dbReference type="SAM" id="SignalP"/>
    </source>
</evidence>
<dbReference type="Gene3D" id="2.60.120.260">
    <property type="entry name" value="Galactose-binding domain-like"/>
    <property type="match status" value="2"/>
</dbReference>
<feature type="signal peptide" evidence="2">
    <location>
        <begin position="1"/>
        <end position="24"/>
    </location>
</feature>
<evidence type="ECO:0000256" key="1">
    <source>
        <dbReference type="SAM" id="MobiDB-lite"/>
    </source>
</evidence>
<dbReference type="SUPFAM" id="SSF49785">
    <property type="entry name" value="Galactose-binding domain-like"/>
    <property type="match status" value="1"/>
</dbReference>
<dbReference type="SUPFAM" id="SSF48208">
    <property type="entry name" value="Six-hairpin glycosidases"/>
    <property type="match status" value="1"/>
</dbReference>
<dbReference type="Gene3D" id="1.50.10.10">
    <property type="match status" value="1"/>
</dbReference>
<dbReference type="EMBL" id="BOMV01000078">
    <property type="protein sequence ID" value="GIF00017.1"/>
    <property type="molecule type" value="Genomic_DNA"/>
</dbReference>
<protein>
    <submittedName>
        <fullName evidence="4">Carbohydrate-binding protein</fullName>
    </submittedName>
</protein>
<proteinExistence type="predicted"/>
<evidence type="ECO:0000259" key="3">
    <source>
        <dbReference type="PROSITE" id="PS50022"/>
    </source>
</evidence>
<dbReference type="Gene3D" id="2.60.40.10">
    <property type="entry name" value="Immunoglobulins"/>
    <property type="match status" value="1"/>
</dbReference>
<dbReference type="Pfam" id="PF07532">
    <property type="entry name" value="Big_4"/>
    <property type="match status" value="2"/>
</dbReference>
<reference evidence="4" key="1">
    <citation type="submission" date="2021-01" db="EMBL/GenBank/DDBJ databases">
        <title>Whole genome shotgun sequence of Actinoplanes rishiriensis NBRC 108556.</title>
        <authorList>
            <person name="Komaki H."/>
            <person name="Tamura T."/>
        </authorList>
    </citation>
    <scope>NUCLEOTIDE SEQUENCE</scope>
    <source>
        <strain evidence="4">NBRC 108556</strain>
    </source>
</reference>
<sequence>MRRIVTAVAAGVLATAFLAVPARADQPIGLPVFAGSETPVPATGVAYRTGSMMDAIFRRDLRQGAGSDTDHDFWMDRMLVRTGTAGDAVAANSDGNRWMFSRGRAAFMKTHDPAVLGFGGDLAYIESIGRAGYAITALDGDGAAITLTEDTAARKQTPSYWRSTFTGAGLSVVQTKYITDANVAVTQLELQNTGDQAREVTLTAKSQYAATVEGAELTGTMIGFNRLTTLRPRFSGDGFTPASGELRSPRTIPAGAKVRTKLQLGLITDSLSAYQQVRRSGPAAAYTRHVTAYNRWWAENIPYIDLPEDNIDKSLYYRWWLMRFNFLDADIPGNDYQFPTAMEGVLGYNNAIVLTSGMFVDDLKYLRDPSYSYGTWVSAGEVAKSGKYTDNPGDPANWSNSYTQYLTEAAWRSYQLHGGPPAVAESLGRYGQHDVEGLLRDFDGNDNGLIEYDWGAMTGNDADAVSFHWRPGAAMDRTESAYLYSNARAAAAAYRTAGKTAQADAMDALAERVRKAVLDVLWDPESKLPLHRIAEGDQARVPWKEINNYYPYAVGLMPQDPEYREALRLWDDPAEYPIFPFFTANQKDKAAAAEAGEPGSNNFSVINSTVTFRFLSSVLRNYPSQYLSADYYKKLLYWNAWSHFQSGDNRYPDQNEFWADGSPDPQRIGYRSWIHHTILGATNFTVIEDVAGLRPRSDAKIELSPIDVGWDHFTVNNVRYRDRDLTITWDKPGDGKRPYGTDVPEGYSVFLDGRLAVTVDSLKPIVFDPRTGRSSLPAGGTVTAAFRSHLDAPVEVSYSARDRVTDIFAKAGKNLLSSRDHLRAEANASFAAANRPASAAVDGYTGNEPFWGTAGSTTPTDTLDLDLGTPRTFDEIRVHFYRSSSTGTVPGYAEPALYQLSYDDNGTWRPIPGQLRTPTVPRANLNESAFRPVRAQKIRLTVRHQPGFKTGVKEVVVQSTGDREQAPRNQKPSIDAYVDPTATAPPGALPLAGSVKDDGLPTGALTSAWSVVSTPEGATAVIDNPASPSTSVFVTHGGTYVLRLSASDGSLTNSFDLTVQAPDPGEAGANVAPSATATAEYTAGWNNVAAVKDGKAFNTGGSQAELWGTWSGTRPATRWLQYTWPEAVRFTGSDITFWHDAERGTGDGVVVPASWKLQYLAADGETWTDVTGASGFPVEATGSNATTFDPVRTTALRATFNADSNGTTYSAIGVSEWQVLAEKPASTTPVHLPTTAGVVPELPATVEQVFADGSRSQTPVRWPAVEADQLTQPGSEVRINGIAGGTMAPLSIWVRVTNAVQINTIDPVTATTTVARAPQLPTTVTAVYNDGSKDSRIAVTWAAIDPASYAAPGTFEVTGTVAGTDKLATATVTVREAG</sequence>
<gene>
    <name evidence="4" type="ORF">Ari01nite_74810</name>
</gene>
<keyword evidence="2" id="KW-0732">Signal</keyword>
<keyword evidence="5" id="KW-1185">Reference proteome</keyword>
<organism evidence="4 5">
    <name type="scientific">Paractinoplanes rishiriensis</name>
    <dbReference type="NCBI Taxonomy" id="1050105"/>
    <lineage>
        <taxon>Bacteria</taxon>
        <taxon>Bacillati</taxon>
        <taxon>Actinomycetota</taxon>
        <taxon>Actinomycetes</taxon>
        <taxon>Micromonosporales</taxon>
        <taxon>Micromonosporaceae</taxon>
        <taxon>Paractinoplanes</taxon>
    </lineage>
</organism>
<feature type="chain" id="PRO_5038001875" evidence="2">
    <location>
        <begin position="25"/>
        <end position="1378"/>
    </location>
</feature>
<dbReference type="Pfam" id="PF00754">
    <property type="entry name" value="F5_F8_type_C"/>
    <property type="match status" value="1"/>
</dbReference>
<dbReference type="PROSITE" id="PS50022">
    <property type="entry name" value="FA58C_3"/>
    <property type="match status" value="1"/>
</dbReference>
<dbReference type="InterPro" id="IPR000421">
    <property type="entry name" value="FA58C"/>
</dbReference>
<dbReference type="RefSeq" id="WP_203787284.1">
    <property type="nucleotide sequence ID" value="NZ_BOMV01000078.1"/>
</dbReference>
<dbReference type="Proteomes" id="UP000636960">
    <property type="component" value="Unassembled WGS sequence"/>
</dbReference>
<evidence type="ECO:0000313" key="5">
    <source>
        <dbReference type="Proteomes" id="UP000636960"/>
    </source>
</evidence>
<evidence type="ECO:0000313" key="4">
    <source>
        <dbReference type="EMBL" id="GIF00017.1"/>
    </source>
</evidence>
<feature type="domain" description="F5/8 type C" evidence="3">
    <location>
        <begin position="808"/>
        <end position="960"/>
    </location>
</feature>
<dbReference type="InterPro" id="IPR013783">
    <property type="entry name" value="Ig-like_fold"/>
</dbReference>